<dbReference type="InterPro" id="IPR036291">
    <property type="entry name" value="NAD(P)-bd_dom_sf"/>
</dbReference>
<organism evidence="1 2">
    <name type="scientific">Adineta steineri</name>
    <dbReference type="NCBI Taxonomy" id="433720"/>
    <lineage>
        <taxon>Eukaryota</taxon>
        <taxon>Metazoa</taxon>
        <taxon>Spiralia</taxon>
        <taxon>Gnathifera</taxon>
        <taxon>Rotifera</taxon>
        <taxon>Eurotatoria</taxon>
        <taxon>Bdelloidea</taxon>
        <taxon>Adinetida</taxon>
        <taxon>Adinetidae</taxon>
        <taxon>Adineta</taxon>
    </lineage>
</organism>
<comment type="caution">
    <text evidence="1">The sequence shown here is derived from an EMBL/GenBank/DDBJ whole genome shotgun (WGS) entry which is preliminary data.</text>
</comment>
<dbReference type="PANTHER" id="PTHR43431:SF1">
    <property type="entry name" value="OS08G0476300 PROTEIN"/>
    <property type="match status" value="1"/>
</dbReference>
<protein>
    <submittedName>
        <fullName evidence="1">Uncharacterized protein</fullName>
    </submittedName>
</protein>
<name>A0A813VEF3_9BILA</name>
<accession>A0A813VEF3</accession>
<evidence type="ECO:0000313" key="2">
    <source>
        <dbReference type="Proteomes" id="UP000663860"/>
    </source>
</evidence>
<sequence length="342" mass="37596">MHCTGSTESKGIDLAITCVGKARSPLLTQKLLEYLLGEKDQIPKEAKYLFRFYLSLGQYPEASKTAIIIAQQDQESGNYRSARDVLFTMHQELKAQQTAIPFEMANSLMLLHSYILVKIQIKLNNHNRAARLLNRVAHNVSKFPAHVVQILTTTVVESLSVPADAGNVSSIKDAFNTIRTKLGSDIEVLLFNAGGFVYKSILELKPEEVQNAVNISVIGALAASQEVIPGMLKNGKGTILLTGATASMRGSAKFAGFAISKFGLRALGQSMARELGPQGIHVAHVIVDGPINTPQQSKNQPDKDVDSFLHSDAIAETYWHLHSQPRSTWTQEVDLRPYNEKF</sequence>
<reference evidence="1" key="1">
    <citation type="submission" date="2021-02" db="EMBL/GenBank/DDBJ databases">
        <authorList>
            <person name="Nowell W R."/>
        </authorList>
    </citation>
    <scope>NUCLEOTIDE SEQUENCE</scope>
</reference>
<dbReference type="SUPFAM" id="SSF51735">
    <property type="entry name" value="NAD(P)-binding Rossmann-fold domains"/>
    <property type="match status" value="1"/>
</dbReference>
<dbReference type="Pfam" id="PF13561">
    <property type="entry name" value="adh_short_C2"/>
    <property type="match status" value="1"/>
</dbReference>
<proteinExistence type="predicted"/>
<dbReference type="InterPro" id="IPR002347">
    <property type="entry name" value="SDR_fam"/>
</dbReference>
<evidence type="ECO:0000313" key="1">
    <source>
        <dbReference type="EMBL" id="CAF0839723.1"/>
    </source>
</evidence>
<dbReference type="Gene3D" id="3.40.50.720">
    <property type="entry name" value="NAD(P)-binding Rossmann-like Domain"/>
    <property type="match status" value="1"/>
</dbReference>
<dbReference type="Proteomes" id="UP000663860">
    <property type="component" value="Unassembled WGS sequence"/>
</dbReference>
<dbReference type="EMBL" id="CAJNOE010000062">
    <property type="protein sequence ID" value="CAF0839723.1"/>
    <property type="molecule type" value="Genomic_DNA"/>
</dbReference>
<dbReference type="AlphaFoldDB" id="A0A813VEF3"/>
<gene>
    <name evidence="1" type="ORF">IZO911_LOCUS8996</name>
</gene>
<dbReference type="PRINTS" id="PR00081">
    <property type="entry name" value="GDHRDH"/>
</dbReference>
<dbReference type="PANTHER" id="PTHR43431">
    <property type="entry name" value="OXIDOREDUCTASE, SHORT CHAIN DEHYDROGENASE/REDUCTASE FAMILY (AFU_ORTHOLOGUE AFUA_5G14000)"/>
    <property type="match status" value="1"/>
</dbReference>